<dbReference type="Pfam" id="PF01855">
    <property type="entry name" value="POR_N"/>
    <property type="match status" value="1"/>
</dbReference>
<dbReference type="InterPro" id="IPR037112">
    <property type="entry name" value="Pyrv-flavodox_OxR_EKR_sf"/>
</dbReference>
<dbReference type="Pfam" id="PF10371">
    <property type="entry name" value="EKR"/>
    <property type="match status" value="1"/>
</dbReference>
<dbReference type="InterPro" id="IPR017896">
    <property type="entry name" value="4Fe4S_Fe-S-bd"/>
</dbReference>
<evidence type="ECO:0000256" key="1">
    <source>
        <dbReference type="ARBA" id="ARBA00022448"/>
    </source>
</evidence>
<evidence type="ECO:0000256" key="2">
    <source>
        <dbReference type="ARBA" id="ARBA00022485"/>
    </source>
</evidence>
<dbReference type="NCBIfam" id="TIGR02176">
    <property type="entry name" value="pyruv_ox_red"/>
    <property type="match status" value="1"/>
</dbReference>
<sequence>MAKRIELMDGNQAAAYISYAFTEVAGIFPITPSSPMAEHVDEWAANGKKNLFGQPVQVVEMQSEGGAAGTVHGSLQSGALTTTYTASQGLLLMIPNMYKIAGEILPGVFHVSARTLSAHALSIFGDHSDVMGVRSTGFSLLASSSPQEVMDMGAVAHLTAIHCRMPFLHFFDGFRTSHEIQKIEAIDYEDLRPLVDMDALKAFRKNSLNPEHPATRGTTVNPDIFFQCREACNEKVSSIPAAVEHYMAEVSKITDREYHLFDYYGAEDAEHVIVLMGSAAETAKEAVDYLLSKHEKVGLVNVHLYRPFAADRFLATIPATAKKLAVLDRTKEPGAMGEPLYQDVCTAYKEHDIIMDIVGGRYGLSSKDTTPGQIIAVFDNLKQDAPKNNFTIGITDDVTFTSLPVTTEINTSPAGQTSAEFWGMGSDGTVGANKNSITIIGNSTDLYCQAYFVYDSKKSGGLTQSHLRFGKDPIRSPYLIQSADFVACHNPSYVNKYDTVANLKYGGTFLLNCSGDMDGLEKNLPASMKRALAEKHAKFYTIDAIHIARELGLGNRTNTILQAAFFKLSNVIPVDQAVAEMKDAIYKSYFKKKGQAVVDMNNASIEHGLNDLHEIKIPESWLKAEDIPAKNDVPDFIREVVVPMNRQEGDALPVSVMKKYGLEDGTWPAGTTKYEKRGAAVDVPEWDIDKCIQCNQCSLVCPHAAIHPVLLNESEVKNAPEGFSTKKAIGANLGQYQYRIQVSPYDCTGCGSCANVCPAKETALTMKPLESQLKESANWTYAVEYVEVKKDAVNSLSVKNSQFAKPYFEFSGACAGCGETPYIKLVTQLFGDRMYITNASGCSSAYGGSTPATPYCKDKYGHGPAWAMSLFEDNAEYAYGYLLGQDAIKRQLADKVNVLMERGVAADACKAYLENGNDAKVSREVSNALLAALKDDRSEESDFIRQNEEFLTKKSVWAFGGDGWAYDIGYGGLDHVLASGKDINVLVLDTEVYSNTGGQSSKATAAGAIAKFSAGGKTTKKKDLGLMAMSYGYVYVAQVAMGANPAQTLQAIREAEAYDGPSIVICYCPCIEHGIKGSMGLSQIEEKKAVEAGYWHLYRYNPELKTEGKNPFILDAKVPTGDFQAFLKGENRYASLKLSFPEKADKLYAKAERDAQERFASYQKLAKN</sequence>
<dbReference type="FunFam" id="3.40.50.970:FF:000012">
    <property type="entry name" value="Pyruvate:ferredoxin (Flavodoxin) oxidoreductase"/>
    <property type="match status" value="1"/>
</dbReference>
<dbReference type="Pfam" id="PF17147">
    <property type="entry name" value="PFOR_II"/>
    <property type="match status" value="1"/>
</dbReference>
<dbReference type="SUPFAM" id="SSF52518">
    <property type="entry name" value="Thiamin diphosphate-binding fold (THDP-binding)"/>
    <property type="match status" value="2"/>
</dbReference>
<dbReference type="GO" id="GO:0005506">
    <property type="term" value="F:iron ion binding"/>
    <property type="evidence" value="ECO:0007669"/>
    <property type="project" value="InterPro"/>
</dbReference>
<evidence type="ECO:0000256" key="3">
    <source>
        <dbReference type="ARBA" id="ARBA00022723"/>
    </source>
</evidence>
<dbReference type="InterPro" id="IPR002869">
    <property type="entry name" value="Pyrv_flavodox_OxRed_cen"/>
</dbReference>
<dbReference type="GO" id="GO:0019164">
    <property type="term" value="F:pyruvate synthase activity"/>
    <property type="evidence" value="ECO:0007669"/>
    <property type="project" value="UniProtKB-EC"/>
</dbReference>
<dbReference type="InterPro" id="IPR011766">
    <property type="entry name" value="TPP_enzyme_TPP-bd"/>
</dbReference>
<dbReference type="Gene3D" id="3.30.70.20">
    <property type="match status" value="1"/>
</dbReference>
<dbReference type="InterPro" id="IPR009014">
    <property type="entry name" value="Transketo_C/PFOR_II"/>
</dbReference>
<keyword evidence="2" id="KW-0004">4Fe-4S</keyword>
<protein>
    <submittedName>
        <fullName evidence="9">Pyruvate synthase</fullName>
        <ecNumber evidence="9">1.2.7.1</ecNumber>
    </submittedName>
</protein>
<dbReference type="GO" id="GO:0051539">
    <property type="term" value="F:4 iron, 4 sulfur cluster binding"/>
    <property type="evidence" value="ECO:0007669"/>
    <property type="project" value="UniProtKB-KW"/>
</dbReference>
<dbReference type="CDD" id="cd07034">
    <property type="entry name" value="TPP_PYR_PFOR_IOR-alpha_like"/>
    <property type="match status" value="1"/>
</dbReference>
<dbReference type="AlphaFoldDB" id="A0A644VZH1"/>
<dbReference type="InterPro" id="IPR019752">
    <property type="entry name" value="Pyrv/ketoisovalerate_OxRed_cat"/>
</dbReference>
<dbReference type="InterPro" id="IPR017900">
    <property type="entry name" value="4Fe4S_Fe_S_CS"/>
</dbReference>
<dbReference type="InterPro" id="IPR011895">
    <property type="entry name" value="Pyrv_flavodox_OxRed"/>
</dbReference>
<comment type="caution">
    <text evidence="9">The sequence shown here is derived from an EMBL/GenBank/DDBJ whole genome shotgun (WGS) entry which is preliminary data.</text>
</comment>
<dbReference type="PIRSF" id="PIRSF000159">
    <property type="entry name" value="NifJ"/>
    <property type="match status" value="1"/>
</dbReference>
<dbReference type="SUPFAM" id="SSF53323">
    <property type="entry name" value="Pyruvate-ferredoxin oxidoreductase, PFOR, domain III"/>
    <property type="match status" value="1"/>
</dbReference>
<organism evidence="9">
    <name type="scientific">bioreactor metagenome</name>
    <dbReference type="NCBI Taxonomy" id="1076179"/>
    <lineage>
        <taxon>unclassified sequences</taxon>
        <taxon>metagenomes</taxon>
        <taxon>ecological metagenomes</taxon>
    </lineage>
</organism>
<dbReference type="InterPro" id="IPR033412">
    <property type="entry name" value="PFOR_II"/>
</dbReference>
<dbReference type="Gene3D" id="4.10.780.10">
    <property type="entry name" value="Pyruvate-flavodoxin oxidoreductase, EKR domain"/>
    <property type="match status" value="1"/>
</dbReference>
<keyword evidence="4" id="KW-0249">Electron transport</keyword>
<dbReference type="Pfam" id="PF01558">
    <property type="entry name" value="POR"/>
    <property type="match status" value="1"/>
</dbReference>
<dbReference type="Pfam" id="PF12838">
    <property type="entry name" value="Fer4_7"/>
    <property type="match status" value="1"/>
</dbReference>
<evidence type="ECO:0000259" key="8">
    <source>
        <dbReference type="PROSITE" id="PS51379"/>
    </source>
</evidence>
<dbReference type="GO" id="GO:0022900">
    <property type="term" value="P:electron transport chain"/>
    <property type="evidence" value="ECO:0007669"/>
    <property type="project" value="InterPro"/>
</dbReference>
<dbReference type="FunFam" id="3.40.50.970:FF:000041">
    <property type="entry name" value="Pyruvate:ferredoxin (Flavodoxin) oxidoreductase"/>
    <property type="match status" value="1"/>
</dbReference>
<keyword evidence="9" id="KW-0670">Pyruvate</keyword>
<dbReference type="EMBL" id="VSSQ01000514">
    <property type="protein sequence ID" value="MPL96550.1"/>
    <property type="molecule type" value="Genomic_DNA"/>
</dbReference>
<name>A0A644VZH1_9ZZZZ</name>
<keyword evidence="5 9" id="KW-0560">Oxidoreductase</keyword>
<reference evidence="9" key="1">
    <citation type="submission" date="2019-08" db="EMBL/GenBank/DDBJ databases">
        <authorList>
            <person name="Kucharzyk K."/>
            <person name="Murdoch R.W."/>
            <person name="Higgins S."/>
            <person name="Loffler F."/>
        </authorList>
    </citation>
    <scope>NUCLEOTIDE SEQUENCE</scope>
</reference>
<gene>
    <name evidence="9" type="primary">por_13</name>
    <name evidence="9" type="ORF">SDC9_42732</name>
</gene>
<keyword evidence="7" id="KW-0411">Iron-sulfur</keyword>
<dbReference type="PANTHER" id="PTHR32154:SF0">
    <property type="entry name" value="PYRUVATE-FLAVODOXIN OXIDOREDUCTASE-RELATED"/>
    <property type="match status" value="1"/>
</dbReference>
<dbReference type="FunFam" id="3.30.70.20:FF:000022">
    <property type="entry name" value="Pyruvate:ferredoxin (Flavodoxin) oxidoreductase"/>
    <property type="match status" value="1"/>
</dbReference>
<dbReference type="PANTHER" id="PTHR32154">
    <property type="entry name" value="PYRUVATE-FLAVODOXIN OXIDOREDUCTASE-RELATED"/>
    <property type="match status" value="1"/>
</dbReference>
<evidence type="ECO:0000313" key="9">
    <source>
        <dbReference type="EMBL" id="MPL96550.1"/>
    </source>
</evidence>
<dbReference type="FunFam" id="3.40.920.10:FF:000001">
    <property type="entry name" value="Pyruvate:ferredoxin (Flavodoxin) oxidoreductase"/>
    <property type="match status" value="1"/>
</dbReference>
<dbReference type="CDD" id="cd03377">
    <property type="entry name" value="TPP_PFOR_PNO"/>
    <property type="match status" value="1"/>
</dbReference>
<feature type="domain" description="4Fe-4S ferredoxin-type" evidence="8">
    <location>
        <begin position="738"/>
        <end position="769"/>
    </location>
</feature>
<dbReference type="InterPro" id="IPR002880">
    <property type="entry name" value="Pyrv_Fd/Flavodoxin_OxRdtase_N"/>
</dbReference>
<dbReference type="GO" id="GO:0006979">
    <property type="term" value="P:response to oxidative stress"/>
    <property type="evidence" value="ECO:0007669"/>
    <property type="project" value="TreeGrafter"/>
</dbReference>
<keyword evidence="1" id="KW-0813">Transport</keyword>
<accession>A0A644VZH1</accession>
<dbReference type="SUPFAM" id="SSF54862">
    <property type="entry name" value="4Fe-4S ferredoxins"/>
    <property type="match status" value="1"/>
</dbReference>
<dbReference type="GO" id="GO:0030976">
    <property type="term" value="F:thiamine pyrophosphate binding"/>
    <property type="evidence" value="ECO:0007669"/>
    <property type="project" value="InterPro"/>
</dbReference>
<dbReference type="PROSITE" id="PS51379">
    <property type="entry name" value="4FE4S_FER_2"/>
    <property type="match status" value="2"/>
</dbReference>
<keyword evidence="6" id="KW-0408">Iron</keyword>
<feature type="domain" description="4Fe-4S ferredoxin-type" evidence="8">
    <location>
        <begin position="682"/>
        <end position="711"/>
    </location>
</feature>
<dbReference type="Gene3D" id="3.40.50.970">
    <property type="match status" value="2"/>
</dbReference>
<dbReference type="Gene3D" id="3.40.920.10">
    <property type="entry name" value="Pyruvate-ferredoxin oxidoreductase, PFOR, domain III"/>
    <property type="match status" value="1"/>
</dbReference>
<evidence type="ECO:0000256" key="4">
    <source>
        <dbReference type="ARBA" id="ARBA00022982"/>
    </source>
</evidence>
<keyword evidence="3" id="KW-0479">Metal-binding</keyword>
<dbReference type="PROSITE" id="PS00198">
    <property type="entry name" value="4FE4S_FER_1"/>
    <property type="match status" value="1"/>
</dbReference>
<dbReference type="Gene3D" id="3.40.50.920">
    <property type="match status" value="1"/>
</dbReference>
<dbReference type="InterPro" id="IPR050722">
    <property type="entry name" value="Pyruvate:ferred/Flavod_OxRd"/>
</dbReference>
<evidence type="ECO:0000256" key="6">
    <source>
        <dbReference type="ARBA" id="ARBA00023004"/>
    </source>
</evidence>
<evidence type="ECO:0000256" key="7">
    <source>
        <dbReference type="ARBA" id="ARBA00023014"/>
    </source>
</evidence>
<dbReference type="SUPFAM" id="SSF52922">
    <property type="entry name" value="TK C-terminal domain-like"/>
    <property type="match status" value="1"/>
</dbReference>
<dbReference type="FunFam" id="3.40.50.920:FF:000007">
    <property type="entry name" value="Pyruvate:ferredoxin (Flavodoxin) oxidoreductase"/>
    <property type="match status" value="1"/>
</dbReference>
<dbReference type="InterPro" id="IPR019456">
    <property type="entry name" value="Pyrv-flavodox_OxRtase_EKR"/>
</dbReference>
<dbReference type="Pfam" id="PF02775">
    <property type="entry name" value="TPP_enzyme_C"/>
    <property type="match status" value="1"/>
</dbReference>
<proteinExistence type="predicted"/>
<evidence type="ECO:0000256" key="5">
    <source>
        <dbReference type="ARBA" id="ARBA00023002"/>
    </source>
</evidence>
<dbReference type="SMART" id="SM00890">
    <property type="entry name" value="EKR"/>
    <property type="match status" value="1"/>
</dbReference>
<dbReference type="InterPro" id="IPR029061">
    <property type="entry name" value="THDP-binding"/>
</dbReference>
<dbReference type="EC" id="1.2.7.1" evidence="9"/>